<name>A0A0V1EYV3_TRIPS</name>
<accession>A0A0V1EYV3</accession>
<proteinExistence type="predicted"/>
<feature type="chain" id="PRO_5010442863" description="VWFA domain-containing protein" evidence="3">
    <location>
        <begin position="21"/>
        <end position="592"/>
    </location>
</feature>
<sequence>MKKLQKNLIVLLSLLYSVGCVYDGKEIQAEEEPFSANVALIFDSSKIISEQMFEKEKNVIKDLAEIFSKDKYNVRIAVIQYSMKSDHQYLPANVIYNLDHIKDIKNFSNQIDNIQQSNWLVNISDALRLCENNVFKSEINGDKPIRKNFVILFTYGTTFVEDDLPHYWAKRIRNAGHHIFVVSTRTYNRATYKKSTRQHYFLQKNVASDPKLFFILDEFAKMKTFVNLLLMKMFSIGSNRMIAISTTTPTTTTTNDASEVLSLDEDNSTAITDEYLNNISAVTQQFIKTDVTSHAYETASNTEQSWNSTVLELDFNETITDVSEIENSTIFTNEYSTNETDLHQLNETDLALRPYGNISNTEPTSETTVELDLSKNSDDIDKSEEDYDQIVTDGYSNDKTDFHPFDEATLNESDLTLQPDESDSYEESDMDENLNNWHQKQSTFSNTKLTDTTVEDHTSTRRNPNLIDEKIKNSSIKFKNGTENIFTGIITNNSSDAMNLTIIYGEPKDEVESFWIFIFILAPVGVAFLLVMTIHAIRKRHKRNKMEKAEQPVEEDDTQQTNESTSFTISLSDTETTDEMEEMQSCHLNLLD</sequence>
<dbReference type="Proteomes" id="UP000054826">
    <property type="component" value="Unassembled WGS sequence"/>
</dbReference>
<keyword evidence="9" id="KW-1185">Reference proteome</keyword>
<evidence type="ECO:0000313" key="6">
    <source>
        <dbReference type="EMBL" id="KRZ33721.1"/>
    </source>
</evidence>
<comment type="caution">
    <text evidence="5">The sequence shown here is derived from an EMBL/GenBank/DDBJ whole genome shotgun (WGS) entry which is preliminary data.</text>
</comment>
<feature type="region of interest" description="Disordered" evidence="1">
    <location>
        <begin position="354"/>
        <end position="428"/>
    </location>
</feature>
<dbReference type="SMART" id="SM00327">
    <property type="entry name" value="VWA"/>
    <property type="match status" value="1"/>
</dbReference>
<dbReference type="EMBL" id="JYDV01000002">
    <property type="protein sequence ID" value="KRZ45869.1"/>
    <property type="molecule type" value="Genomic_DNA"/>
</dbReference>
<dbReference type="PANTHER" id="PTHR24020">
    <property type="entry name" value="COLLAGEN ALPHA"/>
    <property type="match status" value="1"/>
</dbReference>
<keyword evidence="2" id="KW-0812">Transmembrane</keyword>
<feature type="compositionally biased region" description="Polar residues" evidence="1">
    <location>
        <begin position="357"/>
        <end position="368"/>
    </location>
</feature>
<feature type="signal peptide" evidence="3">
    <location>
        <begin position="1"/>
        <end position="20"/>
    </location>
</feature>
<evidence type="ECO:0000259" key="4">
    <source>
        <dbReference type="PROSITE" id="PS50234"/>
    </source>
</evidence>
<dbReference type="InterPro" id="IPR002035">
    <property type="entry name" value="VWF_A"/>
</dbReference>
<organism evidence="5 8">
    <name type="scientific">Trichinella pseudospiralis</name>
    <name type="common">Parasitic roundworm</name>
    <dbReference type="NCBI Taxonomy" id="6337"/>
    <lineage>
        <taxon>Eukaryota</taxon>
        <taxon>Metazoa</taxon>
        <taxon>Ecdysozoa</taxon>
        <taxon>Nematoda</taxon>
        <taxon>Enoplea</taxon>
        <taxon>Dorylaimia</taxon>
        <taxon>Trichinellida</taxon>
        <taxon>Trichinellidae</taxon>
        <taxon>Trichinella</taxon>
    </lineage>
</organism>
<feature type="compositionally biased region" description="Basic and acidic residues" evidence="1">
    <location>
        <begin position="396"/>
        <end position="406"/>
    </location>
</feature>
<feature type="transmembrane region" description="Helical" evidence="2">
    <location>
        <begin position="514"/>
        <end position="537"/>
    </location>
</feature>
<evidence type="ECO:0000256" key="1">
    <source>
        <dbReference type="SAM" id="MobiDB-lite"/>
    </source>
</evidence>
<dbReference type="InterPro" id="IPR050525">
    <property type="entry name" value="ECM_Assembly_Org"/>
</dbReference>
<dbReference type="Proteomes" id="UP000054632">
    <property type="component" value="Unassembled WGS sequence"/>
</dbReference>
<dbReference type="AlphaFoldDB" id="A0A0V1EYV3"/>
<feature type="region of interest" description="Disordered" evidence="1">
    <location>
        <begin position="541"/>
        <end position="592"/>
    </location>
</feature>
<dbReference type="EMBL" id="JYDS01000007">
    <property type="protein sequence ID" value="KRZ33721.1"/>
    <property type="molecule type" value="Genomic_DNA"/>
</dbReference>
<feature type="compositionally biased region" description="Polar residues" evidence="1">
    <location>
        <begin position="559"/>
        <end position="572"/>
    </location>
</feature>
<gene>
    <name evidence="5" type="ORF">T4A_9629</name>
    <name evidence="6" type="ORF">T4B_11592</name>
    <name evidence="7" type="ORF">T4C_1332</name>
</gene>
<dbReference type="Pfam" id="PF00092">
    <property type="entry name" value="VWA"/>
    <property type="match status" value="1"/>
</dbReference>
<evidence type="ECO:0000313" key="9">
    <source>
        <dbReference type="Proteomes" id="UP000054805"/>
    </source>
</evidence>
<feature type="domain" description="VWFA" evidence="4">
    <location>
        <begin position="37"/>
        <end position="229"/>
    </location>
</feature>
<evidence type="ECO:0000313" key="7">
    <source>
        <dbReference type="EMBL" id="KRZ45869.1"/>
    </source>
</evidence>
<dbReference type="EMBL" id="JYDR01000002">
    <property type="protein sequence ID" value="KRY79008.1"/>
    <property type="molecule type" value="Genomic_DNA"/>
</dbReference>
<evidence type="ECO:0000256" key="2">
    <source>
        <dbReference type="SAM" id="Phobius"/>
    </source>
</evidence>
<evidence type="ECO:0000256" key="3">
    <source>
        <dbReference type="SAM" id="SignalP"/>
    </source>
</evidence>
<protein>
    <recommendedName>
        <fullName evidence="4">VWFA domain-containing protein</fullName>
    </recommendedName>
</protein>
<dbReference type="InterPro" id="IPR036465">
    <property type="entry name" value="vWFA_dom_sf"/>
</dbReference>
<dbReference type="Gene3D" id="3.40.50.410">
    <property type="entry name" value="von Willebrand factor, type A domain"/>
    <property type="match status" value="1"/>
</dbReference>
<evidence type="ECO:0000313" key="5">
    <source>
        <dbReference type="EMBL" id="KRY79008.1"/>
    </source>
</evidence>
<dbReference type="PANTHER" id="PTHR24020:SF84">
    <property type="entry name" value="VWFA DOMAIN-CONTAINING PROTEIN"/>
    <property type="match status" value="1"/>
</dbReference>
<reference evidence="8 9" key="1">
    <citation type="submission" date="2015-01" db="EMBL/GenBank/DDBJ databases">
        <title>Evolution of Trichinella species and genotypes.</title>
        <authorList>
            <person name="Korhonen P.K."/>
            <person name="Edoardo P."/>
            <person name="Giuseppe L.R."/>
            <person name="Gasser R.B."/>
        </authorList>
    </citation>
    <scope>NUCLEOTIDE SEQUENCE [LARGE SCALE GENOMIC DNA]</scope>
    <source>
        <strain evidence="5">ISS13</strain>
        <strain evidence="7">ISS176</strain>
        <strain evidence="6">ISS588</strain>
    </source>
</reference>
<keyword evidence="3" id="KW-0732">Signal</keyword>
<dbReference type="SUPFAM" id="SSF53300">
    <property type="entry name" value="vWA-like"/>
    <property type="match status" value="1"/>
</dbReference>
<dbReference type="Proteomes" id="UP000054805">
    <property type="component" value="Unassembled WGS sequence"/>
</dbReference>
<keyword evidence="2" id="KW-1133">Transmembrane helix</keyword>
<evidence type="ECO:0000313" key="8">
    <source>
        <dbReference type="Proteomes" id="UP000054632"/>
    </source>
</evidence>
<keyword evidence="2" id="KW-0472">Membrane</keyword>
<dbReference type="PROSITE" id="PS50234">
    <property type="entry name" value="VWFA"/>
    <property type="match status" value="1"/>
</dbReference>